<keyword evidence="1" id="KW-0472">Membrane</keyword>
<feature type="transmembrane region" description="Helical" evidence="1">
    <location>
        <begin position="38"/>
        <end position="64"/>
    </location>
</feature>
<organism evidence="2 3">
    <name type="scientific">Methanospirillum stamsii</name>
    <dbReference type="NCBI Taxonomy" id="1277351"/>
    <lineage>
        <taxon>Archaea</taxon>
        <taxon>Methanobacteriati</taxon>
        <taxon>Methanobacteriota</taxon>
        <taxon>Stenosarchaea group</taxon>
        <taxon>Methanomicrobia</taxon>
        <taxon>Methanomicrobiales</taxon>
        <taxon>Methanospirillaceae</taxon>
        <taxon>Methanospirillum</taxon>
    </lineage>
</organism>
<gene>
    <name evidence="2" type="ORF">DLD82_06720</name>
</gene>
<evidence type="ECO:0000313" key="2">
    <source>
        <dbReference type="EMBL" id="PWR74916.1"/>
    </source>
</evidence>
<accession>A0A2V2NBB5</accession>
<keyword evidence="3" id="KW-1185">Reference proteome</keyword>
<name>A0A2V2NBB5_9EURY</name>
<dbReference type="GeneID" id="97611213"/>
<reference evidence="2 3" key="1">
    <citation type="submission" date="2018-05" db="EMBL/GenBank/DDBJ databases">
        <title>Draft genome of Methanospirillum stamsii Pt1.</title>
        <authorList>
            <person name="Dueholm M.S."/>
            <person name="Nielsen P.H."/>
            <person name="Bakmann L.F."/>
            <person name="Otzen D.E."/>
        </authorList>
    </citation>
    <scope>NUCLEOTIDE SEQUENCE [LARGE SCALE GENOMIC DNA]</scope>
    <source>
        <strain evidence="2 3">Pt1</strain>
    </source>
</reference>
<evidence type="ECO:0000256" key="1">
    <source>
        <dbReference type="SAM" id="Phobius"/>
    </source>
</evidence>
<sequence>MNFNDIMVLITGFLCFLVGIAMVPLINSYVHSSVGLDLPAALIGVVDLILIFAIIYVHTAIVVYNQKRKNKSISEGMSSLFKKPTEPEKFEE</sequence>
<dbReference type="RefSeq" id="WP_109940348.1">
    <property type="nucleotide sequence ID" value="NZ_CP176366.1"/>
</dbReference>
<evidence type="ECO:0000313" key="3">
    <source>
        <dbReference type="Proteomes" id="UP000245934"/>
    </source>
</evidence>
<comment type="caution">
    <text evidence="2">The sequence shown here is derived from an EMBL/GenBank/DDBJ whole genome shotgun (WGS) entry which is preliminary data.</text>
</comment>
<feature type="transmembrane region" description="Helical" evidence="1">
    <location>
        <begin position="7"/>
        <end position="26"/>
    </location>
</feature>
<keyword evidence="1" id="KW-1133">Transmembrane helix</keyword>
<dbReference type="EMBL" id="QGMZ01000014">
    <property type="protein sequence ID" value="PWR74916.1"/>
    <property type="molecule type" value="Genomic_DNA"/>
</dbReference>
<protein>
    <submittedName>
        <fullName evidence="2">Uncharacterized protein</fullName>
    </submittedName>
</protein>
<keyword evidence="1" id="KW-0812">Transmembrane</keyword>
<dbReference type="Proteomes" id="UP000245934">
    <property type="component" value="Unassembled WGS sequence"/>
</dbReference>
<dbReference type="AlphaFoldDB" id="A0A2V2NBB5"/>
<proteinExistence type="predicted"/>
<dbReference type="OrthoDB" id="117745at2157"/>